<feature type="domain" description="Metallo-beta-lactamase" evidence="1">
    <location>
        <begin position="23"/>
        <end position="191"/>
    </location>
</feature>
<dbReference type="InterPro" id="IPR050855">
    <property type="entry name" value="NDM-1-like"/>
</dbReference>
<dbReference type="Proteomes" id="UP000218896">
    <property type="component" value="Unassembled WGS sequence"/>
</dbReference>
<dbReference type="Pfam" id="PF00753">
    <property type="entry name" value="Lactamase_B"/>
    <property type="match status" value="1"/>
</dbReference>
<dbReference type="GO" id="GO:0016787">
    <property type="term" value="F:hydrolase activity"/>
    <property type="evidence" value="ECO:0007669"/>
    <property type="project" value="UniProtKB-KW"/>
</dbReference>
<dbReference type="PANTHER" id="PTHR42951:SF22">
    <property type="entry name" value="METALLO BETA-LACTAMASE SUPERFAMILY LIPOPROTEIN"/>
    <property type="match status" value="1"/>
</dbReference>
<gene>
    <name evidence="2" type="ORF">CK501_08415</name>
</gene>
<organism evidence="2 3">
    <name type="scientific">Halovibrio salipaludis</name>
    <dbReference type="NCBI Taxonomy" id="2032626"/>
    <lineage>
        <taxon>Bacteria</taxon>
        <taxon>Pseudomonadati</taxon>
        <taxon>Pseudomonadota</taxon>
        <taxon>Gammaproteobacteria</taxon>
        <taxon>Oceanospirillales</taxon>
        <taxon>Halomonadaceae</taxon>
        <taxon>Halovibrio</taxon>
    </lineage>
</organism>
<dbReference type="SUPFAM" id="SSF56281">
    <property type="entry name" value="Metallo-hydrolase/oxidoreductase"/>
    <property type="match status" value="1"/>
</dbReference>
<evidence type="ECO:0000313" key="2">
    <source>
        <dbReference type="EMBL" id="PAU80769.1"/>
    </source>
</evidence>
<dbReference type="PANTHER" id="PTHR42951">
    <property type="entry name" value="METALLO-BETA-LACTAMASE DOMAIN-CONTAINING"/>
    <property type="match status" value="1"/>
</dbReference>
<name>A0A2A2F805_9GAMM</name>
<sequence length="271" mass="31052">MAEPKPGIERVKDNVYRFSYEHYHSAFMVTEEGIVVTDPINEEAAGWLKTELAERFDVPIRYMVYSHNHIDHVMGGDVLDSDEVTVVAHEYAAQDLEWTRAPTAMPELTFPDELTLRLGESRVQLRYHGPNNGRGSVSMRFLPANVMYVVDWVVLGRMMYRDLPGYDIHGVIASTRDLLSGEPFDRFVGGHGEMGTREDVEDYLAYTKALYNAVLDGMLAGRDLKTLKQEIRLSEYSHLSMYEEWLPMNVEGVHRTLIDQSYIDRRLNTGN</sequence>
<protein>
    <submittedName>
        <fullName evidence="2">MBL fold metallo-hydrolase</fullName>
    </submittedName>
</protein>
<dbReference type="EMBL" id="NSKD01000003">
    <property type="protein sequence ID" value="PAU80769.1"/>
    <property type="molecule type" value="Genomic_DNA"/>
</dbReference>
<reference evidence="2 3" key="1">
    <citation type="submission" date="2017-08" db="EMBL/GenBank/DDBJ databases">
        <title>Halovibrio sewagensis sp. nov., isolated from wastewater of high salinity.</title>
        <authorList>
            <person name="Dong X."/>
            <person name="Zhang G."/>
        </authorList>
    </citation>
    <scope>NUCLEOTIDE SEQUENCE [LARGE SCALE GENOMIC DNA]</scope>
    <source>
        <strain evidence="2 3">YL5-2</strain>
    </source>
</reference>
<dbReference type="SMART" id="SM00849">
    <property type="entry name" value="Lactamase_B"/>
    <property type="match status" value="1"/>
</dbReference>
<evidence type="ECO:0000259" key="1">
    <source>
        <dbReference type="SMART" id="SM00849"/>
    </source>
</evidence>
<proteinExistence type="predicted"/>
<keyword evidence="3" id="KW-1185">Reference proteome</keyword>
<evidence type="ECO:0000313" key="3">
    <source>
        <dbReference type="Proteomes" id="UP000218896"/>
    </source>
</evidence>
<dbReference type="AlphaFoldDB" id="A0A2A2F805"/>
<accession>A0A2A2F805</accession>
<keyword evidence="2" id="KW-0378">Hydrolase</keyword>
<comment type="caution">
    <text evidence="2">The sequence shown here is derived from an EMBL/GenBank/DDBJ whole genome shotgun (WGS) entry which is preliminary data.</text>
</comment>
<dbReference type="OrthoDB" id="9815874at2"/>
<dbReference type="Gene3D" id="3.60.15.10">
    <property type="entry name" value="Ribonuclease Z/Hydroxyacylglutathione hydrolase-like"/>
    <property type="match status" value="1"/>
</dbReference>
<dbReference type="InterPro" id="IPR001279">
    <property type="entry name" value="Metallo-B-lactamas"/>
</dbReference>
<dbReference type="InterPro" id="IPR036866">
    <property type="entry name" value="RibonucZ/Hydroxyglut_hydro"/>
</dbReference>